<dbReference type="InterPro" id="IPR039633">
    <property type="entry name" value="PAP"/>
</dbReference>
<comment type="subcellular location">
    <subcellularLocation>
        <location evidence="1">Plastid</location>
    </subcellularLocation>
</comment>
<feature type="chain" id="PRO_5031497353" description="Plastid lipid-associated protein/fibrillin conserved domain-containing protein" evidence="3">
    <location>
        <begin position="21"/>
        <end position="275"/>
    </location>
</feature>
<feature type="domain" description="Plastid lipid-associated protein/fibrillin conserved" evidence="4">
    <location>
        <begin position="53"/>
        <end position="116"/>
    </location>
</feature>
<keyword evidence="3" id="KW-0732">Signal</keyword>
<gene>
    <name evidence="5" type="ORF">APAL1065_LOCUS19341</name>
</gene>
<evidence type="ECO:0000256" key="3">
    <source>
        <dbReference type="SAM" id="SignalP"/>
    </source>
</evidence>
<dbReference type="PANTHER" id="PTHR31906">
    <property type="entry name" value="PLASTID-LIPID-ASSOCIATED PROTEIN 4, CHLOROPLASTIC-RELATED"/>
    <property type="match status" value="1"/>
</dbReference>
<accession>A0A7S3DUA3</accession>
<evidence type="ECO:0000256" key="2">
    <source>
        <dbReference type="ARBA" id="ARBA00022640"/>
    </source>
</evidence>
<organism evidence="5">
    <name type="scientific">Entomoneis paludosa</name>
    <dbReference type="NCBI Taxonomy" id="265537"/>
    <lineage>
        <taxon>Eukaryota</taxon>
        <taxon>Sar</taxon>
        <taxon>Stramenopiles</taxon>
        <taxon>Ochrophyta</taxon>
        <taxon>Bacillariophyta</taxon>
        <taxon>Bacillariophyceae</taxon>
        <taxon>Bacillariophycidae</taxon>
        <taxon>Entomoneidaceae</taxon>
        <taxon>Entomoneis</taxon>
    </lineage>
</organism>
<dbReference type="Pfam" id="PF04755">
    <property type="entry name" value="PAP_fibrillin"/>
    <property type="match status" value="2"/>
</dbReference>
<protein>
    <recommendedName>
        <fullName evidence="4">Plastid lipid-associated protein/fibrillin conserved domain-containing protein</fullName>
    </recommendedName>
</protein>
<dbReference type="EMBL" id="HBHT01028819">
    <property type="protein sequence ID" value="CAD9980141.1"/>
    <property type="molecule type" value="Transcribed_RNA"/>
</dbReference>
<evidence type="ECO:0000256" key="1">
    <source>
        <dbReference type="ARBA" id="ARBA00004474"/>
    </source>
</evidence>
<feature type="domain" description="Plastid lipid-associated protein/fibrillin conserved" evidence="4">
    <location>
        <begin position="166"/>
        <end position="266"/>
    </location>
</feature>
<evidence type="ECO:0000259" key="4">
    <source>
        <dbReference type="Pfam" id="PF04755"/>
    </source>
</evidence>
<dbReference type="AlphaFoldDB" id="A0A7S3DUA3"/>
<sequence length="275" mass="30078">MVSSVGRTLICLSLMALASSSFQFPKLPSFGAGRPSIVKSIAPSPTEREVLQTKDLLIDAISNTNNGKSATPEQQLTVVQLVRALETLAPASQELFTDKEEAQKIDGVWYLQWTSPSVVEEDDGQADDAWKPENAEEGESRINTRRFEAKGSVEAAGVRVDTSNRVVQQIINVSDSTVTNQVDLGWGLVQAGGGFRPSETVPIRAIVSFNRADITLESGFVIRLGWWFDILPLFKGGSRDNGWLETTFVDEEIRIGRGNLGTLFVLTRDPKQVAP</sequence>
<reference evidence="5" key="1">
    <citation type="submission" date="2021-01" db="EMBL/GenBank/DDBJ databases">
        <authorList>
            <person name="Corre E."/>
            <person name="Pelletier E."/>
            <person name="Niang G."/>
            <person name="Scheremetjew M."/>
            <person name="Finn R."/>
            <person name="Kale V."/>
            <person name="Holt S."/>
            <person name="Cochrane G."/>
            <person name="Meng A."/>
            <person name="Brown T."/>
            <person name="Cohen L."/>
        </authorList>
    </citation>
    <scope>NUCLEOTIDE SEQUENCE</scope>
    <source>
        <strain evidence="5">CCMP125</strain>
    </source>
</reference>
<proteinExistence type="predicted"/>
<keyword evidence="2" id="KW-0934">Plastid</keyword>
<dbReference type="GO" id="GO:0009536">
    <property type="term" value="C:plastid"/>
    <property type="evidence" value="ECO:0007669"/>
    <property type="project" value="UniProtKB-SubCell"/>
</dbReference>
<dbReference type="InterPro" id="IPR006843">
    <property type="entry name" value="PAP/fibrillin_dom"/>
</dbReference>
<name>A0A7S3DUA3_9STRA</name>
<evidence type="ECO:0000313" key="5">
    <source>
        <dbReference type="EMBL" id="CAD9980141.1"/>
    </source>
</evidence>
<feature type="signal peptide" evidence="3">
    <location>
        <begin position="1"/>
        <end position="20"/>
    </location>
</feature>